<reference evidence="7 8" key="1">
    <citation type="journal article" date="2020" name="Front. Microbiol.">
        <title>Toward Biorecycling: Isolation of a Soil Bacterium That Grows on a Polyurethane Oligomer and Monomer.</title>
        <authorList>
            <person name="Espinosa M.J.C."/>
            <person name="Blanco A.C."/>
            <person name="Schmidgall T."/>
            <person name="Atanasoff-Kardjalieff A.K."/>
            <person name="Kappelmeyer U."/>
            <person name="Tischler D."/>
            <person name="Pieper D.H."/>
            <person name="Heipieper H.J."/>
            <person name="Eberlein C."/>
        </authorList>
    </citation>
    <scope>NUCLEOTIDE SEQUENCE [LARGE SCALE GENOMIC DNA]</scope>
    <source>
        <strain evidence="7 8">TDA1</strain>
    </source>
</reference>
<keyword evidence="8" id="KW-1185">Reference proteome</keyword>
<dbReference type="PANTHER" id="PTHR46577:SF1">
    <property type="entry name" value="HTH-TYPE TRANSCRIPTIONAL REGULATORY PROTEIN GABR"/>
    <property type="match status" value="1"/>
</dbReference>
<evidence type="ECO:0000313" key="7">
    <source>
        <dbReference type="EMBL" id="WCH98088.1"/>
    </source>
</evidence>
<organism evidence="7 8">
    <name type="scientific">Pseudomonas capeferrum</name>
    <dbReference type="NCBI Taxonomy" id="1495066"/>
    <lineage>
        <taxon>Bacteria</taxon>
        <taxon>Pseudomonadati</taxon>
        <taxon>Pseudomonadota</taxon>
        <taxon>Gammaproteobacteria</taxon>
        <taxon>Pseudomonadales</taxon>
        <taxon>Pseudomonadaceae</taxon>
        <taxon>Pseudomonas</taxon>
    </lineage>
</organism>
<proteinExistence type="inferred from homology"/>
<name>A0ABY7R4E4_9PSED</name>
<gene>
    <name evidence="7" type="ORF">PMC74_15005</name>
</gene>
<dbReference type="SUPFAM" id="SSF46785">
    <property type="entry name" value="Winged helix' DNA-binding domain"/>
    <property type="match status" value="1"/>
</dbReference>
<evidence type="ECO:0000259" key="6">
    <source>
        <dbReference type="PROSITE" id="PS50949"/>
    </source>
</evidence>
<dbReference type="Pfam" id="PF00392">
    <property type="entry name" value="GntR"/>
    <property type="match status" value="1"/>
</dbReference>
<keyword evidence="5" id="KW-0804">Transcription</keyword>
<keyword evidence="4" id="KW-0238">DNA-binding</keyword>
<keyword evidence="3" id="KW-0805">Transcription regulation</keyword>
<evidence type="ECO:0000256" key="2">
    <source>
        <dbReference type="ARBA" id="ARBA00022898"/>
    </source>
</evidence>
<comment type="similarity">
    <text evidence="1">In the C-terminal section; belongs to the class-I pyridoxal-phosphate-dependent aminotransferase family.</text>
</comment>
<dbReference type="Pfam" id="PF00155">
    <property type="entry name" value="Aminotran_1_2"/>
    <property type="match status" value="1"/>
</dbReference>
<protein>
    <submittedName>
        <fullName evidence="7">Aminotransferase class I/II-fold pyridoxal phosphate-dependent enzyme</fullName>
    </submittedName>
</protein>
<keyword evidence="2" id="KW-0663">Pyridoxal phosphate</keyword>
<dbReference type="InterPro" id="IPR015421">
    <property type="entry name" value="PyrdxlP-dep_Trfase_major"/>
</dbReference>
<dbReference type="Gene3D" id="1.10.10.10">
    <property type="entry name" value="Winged helix-like DNA-binding domain superfamily/Winged helix DNA-binding domain"/>
    <property type="match status" value="1"/>
</dbReference>
<dbReference type="SUPFAM" id="SSF53383">
    <property type="entry name" value="PLP-dependent transferases"/>
    <property type="match status" value="1"/>
</dbReference>
<keyword evidence="7" id="KW-0808">Transferase</keyword>
<evidence type="ECO:0000313" key="8">
    <source>
        <dbReference type="Proteomes" id="UP001214301"/>
    </source>
</evidence>
<dbReference type="Gene3D" id="3.40.640.10">
    <property type="entry name" value="Type I PLP-dependent aspartate aminotransferase-like (Major domain)"/>
    <property type="match status" value="1"/>
</dbReference>
<keyword evidence="7" id="KW-0032">Aminotransferase</keyword>
<evidence type="ECO:0000256" key="1">
    <source>
        <dbReference type="ARBA" id="ARBA00005384"/>
    </source>
</evidence>
<dbReference type="PROSITE" id="PS50949">
    <property type="entry name" value="HTH_GNTR"/>
    <property type="match status" value="1"/>
</dbReference>
<dbReference type="InterPro" id="IPR000524">
    <property type="entry name" value="Tscrpt_reg_HTH_GntR"/>
</dbReference>
<dbReference type="PANTHER" id="PTHR46577">
    <property type="entry name" value="HTH-TYPE TRANSCRIPTIONAL REGULATORY PROTEIN GABR"/>
    <property type="match status" value="1"/>
</dbReference>
<dbReference type="InterPro" id="IPR051446">
    <property type="entry name" value="HTH_trans_reg/aminotransferase"/>
</dbReference>
<dbReference type="EMBL" id="CP116669">
    <property type="protein sequence ID" value="WCH98088.1"/>
    <property type="molecule type" value="Genomic_DNA"/>
</dbReference>
<dbReference type="RefSeq" id="WP_156310031.1">
    <property type="nucleotide sequence ID" value="NZ_CP116669.1"/>
</dbReference>
<dbReference type="InterPro" id="IPR015424">
    <property type="entry name" value="PyrdxlP-dep_Trfase"/>
</dbReference>
<evidence type="ECO:0000256" key="4">
    <source>
        <dbReference type="ARBA" id="ARBA00023125"/>
    </source>
</evidence>
<dbReference type="Proteomes" id="UP001214301">
    <property type="component" value="Chromosome"/>
</dbReference>
<feature type="domain" description="HTH gntR-type" evidence="6">
    <location>
        <begin position="8"/>
        <end position="76"/>
    </location>
</feature>
<dbReference type="GO" id="GO:0008483">
    <property type="term" value="F:transaminase activity"/>
    <property type="evidence" value="ECO:0007669"/>
    <property type="project" value="UniProtKB-KW"/>
</dbReference>
<dbReference type="InterPro" id="IPR036390">
    <property type="entry name" value="WH_DNA-bd_sf"/>
</dbReference>
<dbReference type="SMART" id="SM00345">
    <property type="entry name" value="HTH_GNTR"/>
    <property type="match status" value="1"/>
</dbReference>
<evidence type="ECO:0000256" key="3">
    <source>
        <dbReference type="ARBA" id="ARBA00023015"/>
    </source>
</evidence>
<sequence length="451" mass="50153">MGRSLPGDYAYRKVYHYLESLIDEAQGLEPWRLPSLRTLSRRLRVSLATVQSAYSLLEEEGRVHCVPRSGYFVRVDVQAGGPPLPAPSGLSNVPTQPMLERSLFTHERRLARQRAWAAAPLEEVGSARLRNALAERYTRSSSHYWRAEEVHLAPDVQALLEVVLAALALRGGTVLVCSPCCWQVLRALQRCGMRVLEVPLNAYGAADLQALAGLLSAEPVGMLIMPSCLSMPQGRLMSQHDQQQIGQLLGEYPVWLLENDLDSELCFSGPPAARLRDWVDPRWLLMMGSFEAAVGGEAPYAYVLGRHATLTEAFAQRAFQLAPLRLQALALMLGKGEIERQSEKLRAELQWRMECLGQQLRLQLGEQVSFQMPEGGWTLWLRLRRPVPLDGIVAALSGTALRVVPGGQHSLQVRHQQYLALRWVGEGLDALQQALEKLAQALELRCGRPVG</sequence>
<dbReference type="InterPro" id="IPR004839">
    <property type="entry name" value="Aminotransferase_I/II_large"/>
</dbReference>
<evidence type="ECO:0000256" key="5">
    <source>
        <dbReference type="ARBA" id="ARBA00023163"/>
    </source>
</evidence>
<dbReference type="InterPro" id="IPR036388">
    <property type="entry name" value="WH-like_DNA-bd_sf"/>
</dbReference>
<dbReference type="CDD" id="cd07377">
    <property type="entry name" value="WHTH_GntR"/>
    <property type="match status" value="1"/>
</dbReference>
<accession>A0ABY7R4E4</accession>